<dbReference type="GeneID" id="17350607"/>
<evidence type="ECO:0000256" key="4">
    <source>
        <dbReference type="ARBA" id="ARBA00022692"/>
    </source>
</evidence>
<evidence type="ECO:0000256" key="7">
    <source>
        <dbReference type="ARBA" id="ARBA00023136"/>
    </source>
</evidence>
<evidence type="ECO:0000256" key="6">
    <source>
        <dbReference type="ARBA" id="ARBA00022989"/>
    </source>
</evidence>
<evidence type="ECO:0000256" key="1">
    <source>
        <dbReference type="ARBA" id="ARBA00004477"/>
    </source>
</evidence>
<dbReference type="PANTHER" id="PTHR20994">
    <property type="entry name" value="ER MEMBRANE PROTEIN COMPLEX SUBUNIT 6"/>
    <property type="match status" value="1"/>
</dbReference>
<dbReference type="GO" id="GO:0000045">
    <property type="term" value="P:autophagosome assembly"/>
    <property type="evidence" value="ECO:0007669"/>
    <property type="project" value="TreeGrafter"/>
</dbReference>
<evidence type="ECO:0000256" key="2">
    <source>
        <dbReference type="ARBA" id="ARBA00009436"/>
    </source>
</evidence>
<dbReference type="RefSeq" id="XP_005843243.1">
    <property type="nucleotide sequence ID" value="XM_005843181.1"/>
</dbReference>
<dbReference type="KEGG" id="cvr:CHLNCDRAFT_141349"/>
<dbReference type="Proteomes" id="UP000008141">
    <property type="component" value="Unassembled WGS sequence"/>
</dbReference>
<evidence type="ECO:0000313" key="9">
    <source>
        <dbReference type="EMBL" id="EFN51141.1"/>
    </source>
</evidence>
<dbReference type="OMA" id="IVYLLAH"/>
<evidence type="ECO:0000256" key="5">
    <source>
        <dbReference type="ARBA" id="ARBA00022824"/>
    </source>
</evidence>
<reference evidence="9 10" key="1">
    <citation type="journal article" date="2010" name="Plant Cell">
        <title>The Chlorella variabilis NC64A genome reveals adaptation to photosymbiosis, coevolution with viruses, and cryptic sex.</title>
        <authorList>
            <person name="Blanc G."/>
            <person name="Duncan G."/>
            <person name="Agarkova I."/>
            <person name="Borodovsky M."/>
            <person name="Gurnon J."/>
            <person name="Kuo A."/>
            <person name="Lindquist E."/>
            <person name="Lucas S."/>
            <person name="Pangilinan J."/>
            <person name="Polle J."/>
            <person name="Salamov A."/>
            <person name="Terry A."/>
            <person name="Yamada T."/>
            <person name="Dunigan D.D."/>
            <person name="Grigoriev I.V."/>
            <person name="Claverie J.M."/>
            <person name="Van Etten J.L."/>
        </authorList>
    </citation>
    <scope>NUCLEOTIDE SEQUENCE [LARGE SCALE GENOMIC DNA]</scope>
    <source>
        <strain evidence="9 10">NC64A</strain>
    </source>
</reference>
<dbReference type="GO" id="GO:0034975">
    <property type="term" value="P:protein folding in endoplasmic reticulum"/>
    <property type="evidence" value="ECO:0007669"/>
    <property type="project" value="TreeGrafter"/>
</dbReference>
<gene>
    <name evidence="9" type="ORF">CHLNCDRAFT_141349</name>
</gene>
<evidence type="ECO:0000313" key="10">
    <source>
        <dbReference type="Proteomes" id="UP000008141"/>
    </source>
</evidence>
<keyword evidence="6 8" id="KW-1133">Transmembrane helix</keyword>
<protein>
    <recommendedName>
        <fullName evidence="3">ER membrane protein complex subunit 6</fullName>
    </recommendedName>
</protein>
<dbReference type="InParanoid" id="E1ZSP4"/>
<dbReference type="eggNOG" id="KOG4455">
    <property type="taxonomic scope" value="Eukaryota"/>
</dbReference>
<organism evidence="10">
    <name type="scientific">Chlorella variabilis</name>
    <name type="common">Green alga</name>
    <dbReference type="NCBI Taxonomy" id="554065"/>
    <lineage>
        <taxon>Eukaryota</taxon>
        <taxon>Viridiplantae</taxon>
        <taxon>Chlorophyta</taxon>
        <taxon>core chlorophytes</taxon>
        <taxon>Trebouxiophyceae</taxon>
        <taxon>Chlorellales</taxon>
        <taxon>Chlorellaceae</taxon>
        <taxon>Chlorella clade</taxon>
        <taxon>Chlorella</taxon>
    </lineage>
</organism>
<comment type="similarity">
    <text evidence="2">Belongs to the EMC6 family.</text>
</comment>
<keyword evidence="7 8" id="KW-0472">Membrane</keyword>
<feature type="transmembrane region" description="Helical" evidence="8">
    <location>
        <begin position="66"/>
        <end position="85"/>
    </location>
</feature>
<proteinExistence type="inferred from homology"/>
<dbReference type="Pfam" id="PF07019">
    <property type="entry name" value="EMC6"/>
    <property type="match status" value="1"/>
</dbReference>
<comment type="subcellular location">
    <subcellularLocation>
        <location evidence="1">Endoplasmic reticulum membrane</location>
        <topology evidence="1">Multi-pass membrane protein</topology>
    </subcellularLocation>
</comment>
<evidence type="ECO:0000256" key="8">
    <source>
        <dbReference type="SAM" id="Phobius"/>
    </source>
</evidence>
<dbReference type="InterPro" id="IPR008504">
    <property type="entry name" value="Emc6"/>
</dbReference>
<dbReference type="InterPro" id="IPR029008">
    <property type="entry name" value="EMC6-like"/>
</dbReference>
<sequence length="126" mass="13564">MQAPPVPGAPQGAPIGGRASEALGDQLYVPQNIKNNYDVMNFNKIFASLLAGVFAGISGITGYKGFIVYLLAHAIMAGLLLLKASPHPRRFFPSPTTLAFSGILSQTEMLTFILFWTLANNVVHLF</sequence>
<evidence type="ECO:0000256" key="3">
    <source>
        <dbReference type="ARBA" id="ARBA00020827"/>
    </source>
</evidence>
<dbReference type="FunCoup" id="E1ZSP4">
    <property type="interactions" value="1597"/>
</dbReference>
<keyword evidence="10" id="KW-1185">Reference proteome</keyword>
<dbReference type="OrthoDB" id="16510at2759"/>
<dbReference type="GO" id="GO:0072546">
    <property type="term" value="C:EMC complex"/>
    <property type="evidence" value="ECO:0007669"/>
    <property type="project" value="InterPro"/>
</dbReference>
<dbReference type="STRING" id="554065.E1ZSP4"/>
<accession>E1ZSP4</accession>
<feature type="transmembrane region" description="Helical" evidence="8">
    <location>
        <begin position="42"/>
        <end position="60"/>
    </location>
</feature>
<dbReference type="AlphaFoldDB" id="E1ZSP4"/>
<dbReference type="EMBL" id="GL433867">
    <property type="protein sequence ID" value="EFN51141.1"/>
    <property type="molecule type" value="Genomic_DNA"/>
</dbReference>
<keyword evidence="5" id="KW-0256">Endoplasmic reticulum</keyword>
<dbReference type="PANTHER" id="PTHR20994:SF0">
    <property type="entry name" value="ER MEMBRANE PROTEIN COMPLEX SUBUNIT 6"/>
    <property type="match status" value="1"/>
</dbReference>
<keyword evidence="4 8" id="KW-0812">Transmembrane</keyword>
<feature type="transmembrane region" description="Helical" evidence="8">
    <location>
        <begin position="97"/>
        <end position="119"/>
    </location>
</feature>
<name>E1ZSP4_CHLVA</name>